<dbReference type="SUPFAM" id="SSF51569">
    <property type="entry name" value="Aldolase"/>
    <property type="match status" value="1"/>
</dbReference>
<dbReference type="Gene3D" id="3.40.50.720">
    <property type="entry name" value="NAD(P)-binding Rossmann-like Domain"/>
    <property type="match status" value="1"/>
</dbReference>
<comment type="caution">
    <text evidence="7">The sequence shown here is derived from an EMBL/GenBank/DDBJ whole genome shotgun (WGS) entry which is preliminary data.</text>
</comment>
<dbReference type="InterPro" id="IPR036291">
    <property type="entry name" value="NAD(P)-bd_dom_sf"/>
</dbReference>
<comment type="similarity">
    <text evidence="2">In the N-terminal section; belongs to the shikimate kinase family.</text>
</comment>
<dbReference type="Gene3D" id="3.40.50.10860">
    <property type="entry name" value="Leucine Dehydrogenase, chain A, domain 1"/>
    <property type="match status" value="1"/>
</dbReference>
<dbReference type="SUPFAM" id="SSF53223">
    <property type="entry name" value="Aminoacid dehydrogenase-like, N-terminal domain"/>
    <property type="match status" value="1"/>
</dbReference>
<dbReference type="EMBL" id="JBFXLU010000274">
    <property type="protein sequence ID" value="KAL2831893.1"/>
    <property type="molecule type" value="Genomic_DNA"/>
</dbReference>
<sequence length="873" mass="96995">MAALHQCPLPWNGRVLERNGRKRELSMDGDDPGGARVKKSRTASATSRNAEDAALRRPLSLSQDASIVFTGPRGSGKSSLAIIAGLLLRRPVIDADDRFTSKIGISSATFKRNYGAEKYLNEQLETTKSLLTQYEKGCVIACGSCIMADKCRAFMTEFRRTHPVIYVSRPAEDIADYLGLREKGKMQQWLDSIHSRFLTISNFEFFNLPETWKETRAPCPAEDYLESVLNHRLMRQKKVQALQKTQAAVARFLTAALGYRATSLSHTVFPTVYPTLPEHRTYSNAVCVSLTSLVAADVDINRISPGADAVEILLDCNAPCKTTVASGLASRFIAEIRHFHAVPVIYHVRMDEVQPVDWKLYSYLLYQGLRSAPDYLTVDLDMADSEIQTLCLESGRTKIIAHKDIKTADVHYWQSQEPQRLYRRALDLGCSLVRLVKQCETMTENFSCMNLVSKVNSMDGIPMIAYNTGSLGRLSLVCNSFLSPILHAPRDHTQLDSNATDMTMNERWSTLFTLQALDPLQFFVVGSSVKDSLSPAMHNAAFQALSMPHNYSIHETNALEDLTALFTDPKFGGASTLSPAARLIGSSNTILPLRSIPDIPEQLDPRNKRQRHHAGPVEMLYADNTDWMGICACVSRSISPANSVNPETVGLVVGAGGMARAAVYCLMRLGVRNICIYNRTVSHAQSLATHFEQVFGDFLSENENENENENQCSRKSGNINSSNSERLRITVLDSIDSPWPESFSQPSIVICAIKAYDHQTATAPPLRIPQGWMKNSTGGIVVELAYHTPETPLMKQLREENHVGWTVIDPIEVLFEQACAQWELFTGNRAPRKAMWEACLIEYADKMKNNDYGPSPGHALFHAANPTGSCSCK</sequence>
<dbReference type="CDD" id="cd01065">
    <property type="entry name" value="NAD_bind_Shikimate_DH"/>
    <property type="match status" value="1"/>
</dbReference>
<dbReference type="InterPro" id="IPR013785">
    <property type="entry name" value="Aldolase_TIM"/>
</dbReference>
<gene>
    <name evidence="7" type="ORF">BJY01DRAFT_260378</name>
</gene>
<evidence type="ECO:0000256" key="1">
    <source>
        <dbReference type="ARBA" id="ARBA00006477"/>
    </source>
</evidence>
<dbReference type="Pfam" id="PF01487">
    <property type="entry name" value="DHquinase_I"/>
    <property type="match status" value="1"/>
</dbReference>
<dbReference type="InterPro" id="IPR013708">
    <property type="entry name" value="Shikimate_DH-bd_N"/>
</dbReference>
<evidence type="ECO:0000313" key="8">
    <source>
        <dbReference type="Proteomes" id="UP001610446"/>
    </source>
</evidence>
<feature type="domain" description="Quinate/shikimate 5-dehydrogenase/glutamyl-tRNA reductase" evidence="4">
    <location>
        <begin position="651"/>
        <end position="694"/>
    </location>
</feature>
<name>A0ABR4IVU4_9EURO</name>
<dbReference type="InterPro" id="IPR046346">
    <property type="entry name" value="Aminoacid_DH-like_N_sf"/>
</dbReference>
<organism evidence="7 8">
    <name type="scientific">Aspergillus pseudoustus</name>
    <dbReference type="NCBI Taxonomy" id="1810923"/>
    <lineage>
        <taxon>Eukaryota</taxon>
        <taxon>Fungi</taxon>
        <taxon>Dikarya</taxon>
        <taxon>Ascomycota</taxon>
        <taxon>Pezizomycotina</taxon>
        <taxon>Eurotiomycetes</taxon>
        <taxon>Eurotiomycetidae</taxon>
        <taxon>Eurotiales</taxon>
        <taxon>Aspergillaceae</taxon>
        <taxon>Aspergillus</taxon>
        <taxon>Aspergillus subgen. Nidulantes</taxon>
    </lineage>
</organism>
<dbReference type="SUPFAM" id="SSF52540">
    <property type="entry name" value="P-loop containing nucleoside triphosphate hydrolases"/>
    <property type="match status" value="1"/>
</dbReference>
<dbReference type="PANTHER" id="PTHR21090:SF27">
    <property type="entry name" value="QUINATE REPRESSOR PROTEIN"/>
    <property type="match status" value="1"/>
</dbReference>
<evidence type="ECO:0000259" key="6">
    <source>
        <dbReference type="Pfam" id="PF18317"/>
    </source>
</evidence>
<dbReference type="InterPro" id="IPR031322">
    <property type="entry name" value="Shikimate/glucono_kinase"/>
</dbReference>
<proteinExistence type="inferred from homology"/>
<evidence type="ECO:0000313" key="7">
    <source>
        <dbReference type="EMBL" id="KAL2831893.1"/>
    </source>
</evidence>
<dbReference type="InterPro" id="IPR041121">
    <property type="entry name" value="SDH_C"/>
</dbReference>
<reference evidence="7 8" key="1">
    <citation type="submission" date="2024-07" db="EMBL/GenBank/DDBJ databases">
        <title>Section-level genome sequencing and comparative genomics of Aspergillus sections Usti and Cavernicolus.</title>
        <authorList>
            <consortium name="Lawrence Berkeley National Laboratory"/>
            <person name="Nybo J.L."/>
            <person name="Vesth T.C."/>
            <person name="Theobald S."/>
            <person name="Frisvad J.C."/>
            <person name="Larsen T.O."/>
            <person name="Kjaerboelling I."/>
            <person name="Rothschild-Mancinelli K."/>
            <person name="Lyhne E.K."/>
            <person name="Kogle M.E."/>
            <person name="Barry K."/>
            <person name="Clum A."/>
            <person name="Na H."/>
            <person name="Ledsgaard L."/>
            <person name="Lin J."/>
            <person name="Lipzen A."/>
            <person name="Kuo A."/>
            <person name="Riley R."/>
            <person name="Mondo S."/>
            <person name="Labutti K."/>
            <person name="Haridas S."/>
            <person name="Pangalinan J."/>
            <person name="Salamov A.A."/>
            <person name="Simmons B.A."/>
            <person name="Magnuson J.K."/>
            <person name="Chen J."/>
            <person name="Drula E."/>
            <person name="Henrissat B."/>
            <person name="Wiebenga A."/>
            <person name="Lubbers R.J."/>
            <person name="Gomes A.C."/>
            <person name="Makela M.R."/>
            <person name="Stajich J."/>
            <person name="Grigoriev I.V."/>
            <person name="Mortensen U.H."/>
            <person name="De Vries R.P."/>
            <person name="Baker S.E."/>
            <person name="Andersen M.R."/>
        </authorList>
    </citation>
    <scope>NUCLEOTIDE SEQUENCE [LARGE SCALE GENOMIC DNA]</scope>
    <source>
        <strain evidence="7 8">CBS 123904</strain>
    </source>
</reference>
<comment type="similarity">
    <text evidence="1">In the 2nd section; belongs to the type-I 3-dehydroquinase family.</text>
</comment>
<dbReference type="Pfam" id="PF01488">
    <property type="entry name" value="Shikimate_DH"/>
    <property type="match status" value="1"/>
</dbReference>
<dbReference type="SUPFAM" id="SSF51735">
    <property type="entry name" value="NAD(P)-binding Rossmann-fold domains"/>
    <property type="match status" value="1"/>
</dbReference>
<protein>
    <submittedName>
        <fullName evidence="7">Type I 3-dehydroquinase-domain-containing protein</fullName>
    </submittedName>
</protein>
<dbReference type="Pfam" id="PF18317">
    <property type="entry name" value="SDH_C"/>
    <property type="match status" value="1"/>
</dbReference>
<dbReference type="CDD" id="cd00502">
    <property type="entry name" value="DHQase_I"/>
    <property type="match status" value="1"/>
</dbReference>
<feature type="domain" description="Shikimate dehydrogenase substrate binding N-terminal" evidence="5">
    <location>
        <begin position="524"/>
        <end position="577"/>
    </location>
</feature>
<evidence type="ECO:0000256" key="3">
    <source>
        <dbReference type="SAM" id="MobiDB-lite"/>
    </source>
</evidence>
<dbReference type="Proteomes" id="UP001610446">
    <property type="component" value="Unassembled WGS sequence"/>
</dbReference>
<dbReference type="Pfam" id="PF08501">
    <property type="entry name" value="Shikimate_dh_N"/>
    <property type="match status" value="1"/>
</dbReference>
<dbReference type="Gene3D" id="3.20.20.70">
    <property type="entry name" value="Aldolase class I"/>
    <property type="match status" value="1"/>
</dbReference>
<feature type="domain" description="SDH C-terminal" evidence="6">
    <location>
        <begin position="811"/>
        <end position="839"/>
    </location>
</feature>
<dbReference type="Gene3D" id="3.40.50.300">
    <property type="entry name" value="P-loop containing nucleotide triphosphate hydrolases"/>
    <property type="match status" value="1"/>
</dbReference>
<keyword evidence="8" id="KW-1185">Reference proteome</keyword>
<feature type="region of interest" description="Disordered" evidence="3">
    <location>
        <begin position="20"/>
        <end position="55"/>
    </location>
</feature>
<dbReference type="InterPro" id="IPR006151">
    <property type="entry name" value="Shikm_DH/Glu-tRNA_Rdtase"/>
</dbReference>
<dbReference type="InterPro" id="IPR027417">
    <property type="entry name" value="P-loop_NTPase"/>
</dbReference>
<dbReference type="PANTHER" id="PTHR21090">
    <property type="entry name" value="AROM/DEHYDROQUINATE SYNTHASE"/>
    <property type="match status" value="1"/>
</dbReference>
<evidence type="ECO:0000256" key="2">
    <source>
        <dbReference type="ARBA" id="ARBA00009349"/>
    </source>
</evidence>
<accession>A0ABR4IVU4</accession>
<evidence type="ECO:0000259" key="5">
    <source>
        <dbReference type="Pfam" id="PF08501"/>
    </source>
</evidence>
<dbReference type="InterPro" id="IPR001381">
    <property type="entry name" value="DHquinase_I"/>
</dbReference>
<evidence type="ECO:0000259" key="4">
    <source>
        <dbReference type="Pfam" id="PF01488"/>
    </source>
</evidence>
<dbReference type="Pfam" id="PF01202">
    <property type="entry name" value="SKI"/>
    <property type="match status" value="1"/>
</dbReference>